<name>A0AAD4MT41_9BILA</name>
<feature type="transmembrane region" description="Helical" evidence="1">
    <location>
        <begin position="68"/>
        <end position="87"/>
    </location>
</feature>
<dbReference type="EMBL" id="JAKKPZ010000133">
    <property type="protein sequence ID" value="KAI1700851.1"/>
    <property type="molecule type" value="Genomic_DNA"/>
</dbReference>
<accession>A0AAD4MT41</accession>
<sequence length="110" mass="12751">MSHPRNFLQRCNRFALVFNRSRKFSTTRSRFAYDSEGVMNVEEKRLALALRMRERDAMFDKYLWVPKGAVYGLVAYAALMSFMVFVIKKAEEAVNANEGASLSEKEKLEN</sequence>
<protein>
    <submittedName>
        <fullName evidence="2">Uncharacterized protein</fullName>
    </submittedName>
</protein>
<comment type="caution">
    <text evidence="2">The sequence shown here is derived from an EMBL/GenBank/DDBJ whole genome shotgun (WGS) entry which is preliminary data.</text>
</comment>
<evidence type="ECO:0000313" key="3">
    <source>
        <dbReference type="Proteomes" id="UP001201812"/>
    </source>
</evidence>
<organism evidence="2 3">
    <name type="scientific">Ditylenchus destructor</name>
    <dbReference type="NCBI Taxonomy" id="166010"/>
    <lineage>
        <taxon>Eukaryota</taxon>
        <taxon>Metazoa</taxon>
        <taxon>Ecdysozoa</taxon>
        <taxon>Nematoda</taxon>
        <taxon>Chromadorea</taxon>
        <taxon>Rhabditida</taxon>
        <taxon>Tylenchina</taxon>
        <taxon>Tylenchomorpha</taxon>
        <taxon>Sphaerularioidea</taxon>
        <taxon>Anguinidae</taxon>
        <taxon>Anguininae</taxon>
        <taxon>Ditylenchus</taxon>
    </lineage>
</organism>
<evidence type="ECO:0000256" key="1">
    <source>
        <dbReference type="SAM" id="Phobius"/>
    </source>
</evidence>
<proteinExistence type="predicted"/>
<gene>
    <name evidence="2" type="ORF">DdX_16472</name>
</gene>
<reference evidence="2" key="1">
    <citation type="submission" date="2022-01" db="EMBL/GenBank/DDBJ databases">
        <title>Genome Sequence Resource for Two Populations of Ditylenchus destructor, the Migratory Endoparasitic Phytonematode.</title>
        <authorList>
            <person name="Zhang H."/>
            <person name="Lin R."/>
            <person name="Xie B."/>
        </authorList>
    </citation>
    <scope>NUCLEOTIDE SEQUENCE</scope>
    <source>
        <strain evidence="2">BazhouSP</strain>
    </source>
</reference>
<dbReference type="Proteomes" id="UP001201812">
    <property type="component" value="Unassembled WGS sequence"/>
</dbReference>
<dbReference type="AlphaFoldDB" id="A0AAD4MT41"/>
<keyword evidence="1" id="KW-1133">Transmembrane helix</keyword>
<keyword evidence="1" id="KW-0812">Transmembrane</keyword>
<keyword evidence="3" id="KW-1185">Reference proteome</keyword>
<keyword evidence="1" id="KW-0472">Membrane</keyword>
<evidence type="ECO:0000313" key="2">
    <source>
        <dbReference type="EMBL" id="KAI1700851.1"/>
    </source>
</evidence>